<dbReference type="InterPro" id="IPR000700">
    <property type="entry name" value="PAS-assoc_C"/>
</dbReference>
<comment type="catalytic activity">
    <reaction evidence="1">
        <text>ATP + protein L-histidine = ADP + protein N-phospho-L-histidine.</text>
        <dbReference type="EC" id="2.7.13.3"/>
    </reaction>
</comment>
<dbReference type="Gene3D" id="3.30.565.10">
    <property type="entry name" value="Histidine kinase-like ATPase, C-terminal domain"/>
    <property type="match status" value="1"/>
</dbReference>
<dbReference type="InterPro" id="IPR003661">
    <property type="entry name" value="HisK_dim/P_dom"/>
</dbReference>
<evidence type="ECO:0000259" key="10">
    <source>
        <dbReference type="PROSITE" id="PS50113"/>
    </source>
</evidence>
<protein>
    <recommendedName>
        <fullName evidence="2">histidine kinase</fullName>
        <ecNumber evidence="2">2.7.13.3</ecNumber>
    </recommendedName>
</protein>
<dbReference type="InterPro" id="IPR050736">
    <property type="entry name" value="Sensor_HK_Regulatory"/>
</dbReference>
<evidence type="ECO:0000256" key="3">
    <source>
        <dbReference type="ARBA" id="ARBA00022553"/>
    </source>
</evidence>
<dbReference type="Gene3D" id="1.10.287.130">
    <property type="match status" value="1"/>
</dbReference>
<feature type="domain" description="PAC" evidence="10">
    <location>
        <begin position="97"/>
        <end position="149"/>
    </location>
</feature>
<dbReference type="SMART" id="SM00086">
    <property type="entry name" value="PAC"/>
    <property type="match status" value="1"/>
</dbReference>
<dbReference type="InterPro" id="IPR035965">
    <property type="entry name" value="PAS-like_dom_sf"/>
</dbReference>
<evidence type="ECO:0000259" key="8">
    <source>
        <dbReference type="PROSITE" id="PS50109"/>
    </source>
</evidence>
<dbReference type="FunFam" id="3.30.565.10:FF:000006">
    <property type="entry name" value="Sensor histidine kinase WalK"/>
    <property type="match status" value="1"/>
</dbReference>
<evidence type="ECO:0000256" key="4">
    <source>
        <dbReference type="ARBA" id="ARBA00022679"/>
    </source>
</evidence>
<dbReference type="OrthoDB" id="509491at2"/>
<dbReference type="InterPro" id="IPR013767">
    <property type="entry name" value="PAS_fold"/>
</dbReference>
<dbReference type="GO" id="GO:0000155">
    <property type="term" value="F:phosphorelay sensor kinase activity"/>
    <property type="evidence" value="ECO:0007669"/>
    <property type="project" value="InterPro"/>
</dbReference>
<dbReference type="Proteomes" id="UP000248857">
    <property type="component" value="Unassembled WGS sequence"/>
</dbReference>
<organism evidence="11 12">
    <name type="scientific">Acaryochloris thomasi RCC1774</name>
    <dbReference type="NCBI Taxonomy" id="1764569"/>
    <lineage>
        <taxon>Bacteria</taxon>
        <taxon>Bacillati</taxon>
        <taxon>Cyanobacteriota</taxon>
        <taxon>Cyanophyceae</taxon>
        <taxon>Acaryochloridales</taxon>
        <taxon>Acaryochloridaceae</taxon>
        <taxon>Acaryochloris</taxon>
        <taxon>Acaryochloris thomasi</taxon>
    </lineage>
</organism>
<dbReference type="InterPro" id="IPR003594">
    <property type="entry name" value="HATPase_dom"/>
</dbReference>
<dbReference type="InterPro" id="IPR004358">
    <property type="entry name" value="Sig_transdc_His_kin-like_C"/>
</dbReference>
<dbReference type="CDD" id="cd00075">
    <property type="entry name" value="HATPase"/>
    <property type="match status" value="1"/>
</dbReference>
<dbReference type="Pfam" id="PF02518">
    <property type="entry name" value="HATPase_c"/>
    <property type="match status" value="1"/>
</dbReference>
<feature type="coiled-coil region" evidence="7">
    <location>
        <begin position="151"/>
        <end position="178"/>
    </location>
</feature>
<dbReference type="NCBIfam" id="TIGR00229">
    <property type="entry name" value="sensory_box"/>
    <property type="match status" value="1"/>
</dbReference>
<dbReference type="EMBL" id="PQWO01000004">
    <property type="protein sequence ID" value="PZD73772.1"/>
    <property type="molecule type" value="Genomic_DNA"/>
</dbReference>
<gene>
    <name evidence="11" type="primary">tmoS_1</name>
    <name evidence="11" type="ORF">C1752_01560</name>
</gene>
<dbReference type="AlphaFoldDB" id="A0A2W1JT52"/>
<dbReference type="PANTHER" id="PTHR43711">
    <property type="entry name" value="TWO-COMPONENT HISTIDINE KINASE"/>
    <property type="match status" value="1"/>
</dbReference>
<dbReference type="PROSITE" id="PS50113">
    <property type="entry name" value="PAC"/>
    <property type="match status" value="1"/>
</dbReference>
<keyword evidence="4 11" id="KW-0808">Transferase</keyword>
<dbReference type="GO" id="GO:0006355">
    <property type="term" value="P:regulation of DNA-templated transcription"/>
    <property type="evidence" value="ECO:0007669"/>
    <property type="project" value="InterPro"/>
</dbReference>
<sequence>MDNSLTTGQPTAKVLETLRRQNELILNSVGEGIYGLDLDGNATFVNPAAAEMIGTAVSDLIGKSMHQVLHHSHADGRHYPRETCPIYAAFKDGAVHRVTDEVFWRQDGTAFPVEYLSTPMRDEQGQLVGAVVTFRDISKRKWAEAILQQTNEALELKVQERTAELIQANQQLQELSELRSRFVSMVCHEFRNPLNNIALSVSSMERYEQQLSEDQKREYLQAIVANTDRMTAMIDDILVIGKIEADQLAIRPATLDIVQFCQALLKELQLTAPKHELVWVCDRTHLEMGVDEQLLRSVLVNILHNAIRYSPQGGQIELKLVQEPQAITFHITDHGLGIPDADQSLLFEPFHRGKNVSNIPGTGLGLSIVKQFVVLLNGTVAFESTLGVGTSFIIRLPAIAVR</sequence>
<dbReference type="PROSITE" id="PS50112">
    <property type="entry name" value="PAS"/>
    <property type="match status" value="1"/>
</dbReference>
<dbReference type="InterPro" id="IPR036097">
    <property type="entry name" value="HisK_dim/P_sf"/>
</dbReference>
<dbReference type="RefSeq" id="WP_110985536.1">
    <property type="nucleotide sequence ID" value="NZ_CAWNWM010000004.1"/>
</dbReference>
<dbReference type="CDD" id="cd00082">
    <property type="entry name" value="HisKA"/>
    <property type="match status" value="1"/>
</dbReference>
<proteinExistence type="predicted"/>
<dbReference type="SUPFAM" id="SSF47384">
    <property type="entry name" value="Homodimeric domain of signal transducing histidine kinase"/>
    <property type="match status" value="1"/>
</dbReference>
<evidence type="ECO:0000256" key="6">
    <source>
        <dbReference type="ARBA" id="ARBA00023012"/>
    </source>
</evidence>
<keyword evidence="7" id="KW-0175">Coiled coil</keyword>
<dbReference type="SMART" id="SM00388">
    <property type="entry name" value="HisKA"/>
    <property type="match status" value="1"/>
</dbReference>
<accession>A0A2W1JT52</accession>
<dbReference type="PANTHER" id="PTHR43711:SF26">
    <property type="entry name" value="SENSOR HISTIDINE KINASE RCSC"/>
    <property type="match status" value="1"/>
</dbReference>
<keyword evidence="6" id="KW-0902">Two-component regulatory system</keyword>
<keyword evidence="5 11" id="KW-0418">Kinase</keyword>
<dbReference type="CDD" id="cd00130">
    <property type="entry name" value="PAS"/>
    <property type="match status" value="1"/>
</dbReference>
<evidence type="ECO:0000256" key="7">
    <source>
        <dbReference type="SAM" id="Coils"/>
    </source>
</evidence>
<reference evidence="11 12" key="1">
    <citation type="journal article" date="2018" name="Sci. Rep.">
        <title>A novel species of the marine cyanobacterium Acaryochloris with a unique pigment content and lifestyle.</title>
        <authorList>
            <person name="Partensky F."/>
            <person name="Six C."/>
            <person name="Ratin M."/>
            <person name="Garczarek L."/>
            <person name="Vaulot D."/>
            <person name="Probert I."/>
            <person name="Calteau A."/>
            <person name="Gourvil P."/>
            <person name="Marie D."/>
            <person name="Grebert T."/>
            <person name="Bouchier C."/>
            <person name="Le Panse S."/>
            <person name="Gachenot M."/>
            <person name="Rodriguez F."/>
            <person name="Garrido J.L."/>
        </authorList>
    </citation>
    <scope>NUCLEOTIDE SEQUENCE [LARGE SCALE GENOMIC DNA]</scope>
    <source>
        <strain evidence="11 12">RCC1774</strain>
    </source>
</reference>
<evidence type="ECO:0000259" key="9">
    <source>
        <dbReference type="PROSITE" id="PS50112"/>
    </source>
</evidence>
<evidence type="ECO:0000313" key="12">
    <source>
        <dbReference type="Proteomes" id="UP000248857"/>
    </source>
</evidence>
<feature type="domain" description="Histidine kinase" evidence="8">
    <location>
        <begin position="185"/>
        <end position="400"/>
    </location>
</feature>
<evidence type="ECO:0000313" key="11">
    <source>
        <dbReference type="EMBL" id="PZD73772.1"/>
    </source>
</evidence>
<dbReference type="InterPro" id="IPR036890">
    <property type="entry name" value="HATPase_C_sf"/>
</dbReference>
<keyword evidence="3" id="KW-0597">Phosphoprotein</keyword>
<dbReference type="PRINTS" id="PR00344">
    <property type="entry name" value="BCTRLSENSOR"/>
</dbReference>
<dbReference type="InterPro" id="IPR001610">
    <property type="entry name" value="PAC"/>
</dbReference>
<dbReference type="EC" id="2.7.13.3" evidence="2"/>
<dbReference type="InterPro" id="IPR005467">
    <property type="entry name" value="His_kinase_dom"/>
</dbReference>
<dbReference type="SUPFAM" id="SSF55874">
    <property type="entry name" value="ATPase domain of HSP90 chaperone/DNA topoisomerase II/histidine kinase"/>
    <property type="match status" value="1"/>
</dbReference>
<dbReference type="Pfam" id="PF00989">
    <property type="entry name" value="PAS"/>
    <property type="match status" value="1"/>
</dbReference>
<dbReference type="PROSITE" id="PS50109">
    <property type="entry name" value="HIS_KIN"/>
    <property type="match status" value="1"/>
</dbReference>
<dbReference type="InterPro" id="IPR000014">
    <property type="entry name" value="PAS"/>
</dbReference>
<dbReference type="SUPFAM" id="SSF55785">
    <property type="entry name" value="PYP-like sensor domain (PAS domain)"/>
    <property type="match status" value="1"/>
</dbReference>
<evidence type="ECO:0000256" key="5">
    <source>
        <dbReference type="ARBA" id="ARBA00022777"/>
    </source>
</evidence>
<evidence type="ECO:0000256" key="1">
    <source>
        <dbReference type="ARBA" id="ARBA00000085"/>
    </source>
</evidence>
<evidence type="ECO:0000256" key="2">
    <source>
        <dbReference type="ARBA" id="ARBA00012438"/>
    </source>
</evidence>
<feature type="domain" description="PAS" evidence="9">
    <location>
        <begin position="18"/>
        <end position="93"/>
    </location>
</feature>
<name>A0A2W1JT52_9CYAN</name>
<comment type="caution">
    <text evidence="11">The sequence shown here is derived from an EMBL/GenBank/DDBJ whole genome shotgun (WGS) entry which is preliminary data.</text>
</comment>
<dbReference type="Gene3D" id="3.30.450.20">
    <property type="entry name" value="PAS domain"/>
    <property type="match status" value="1"/>
</dbReference>
<dbReference type="SMART" id="SM00091">
    <property type="entry name" value="PAS"/>
    <property type="match status" value="1"/>
</dbReference>
<dbReference type="Pfam" id="PF00512">
    <property type="entry name" value="HisKA"/>
    <property type="match status" value="1"/>
</dbReference>
<dbReference type="SMART" id="SM00387">
    <property type="entry name" value="HATPase_c"/>
    <property type="match status" value="1"/>
</dbReference>
<keyword evidence="12" id="KW-1185">Reference proteome</keyword>